<gene>
    <name evidence="3" type="ORF">NTEN_LOCUS123</name>
</gene>
<dbReference type="EMBL" id="CADCXU010000196">
    <property type="protein sequence ID" value="CAA9993136.1"/>
    <property type="molecule type" value="Genomic_DNA"/>
</dbReference>
<accession>A0A6H5FUD5</accession>
<sequence length="237" mass="26128">MEVFCVILCVITAGAHPIMSAFGPAWFALPITTLTRIGTRKPPPSPSFRKLIFSSSGPITTKSHSQQYGNPVRDVVSKKGQLHKSTKFSSTPLLDPGSDWDLSRPTTKTYYKCLYRAPGTNSKIPVPKKQLKLKPYLKQKRQLKPKLKRQQSVIQKFRKSFSLRFYKKGGSSSSKDGEEDEPPPVPPDSDLAEVEAGTAASEPEPESPSETPSPQPSTDSPAPTQPKELDNSSQEKF</sequence>
<feature type="non-terminal residue" evidence="3">
    <location>
        <position position="237"/>
    </location>
</feature>
<evidence type="ECO:0000313" key="3">
    <source>
        <dbReference type="EMBL" id="CAA9993136.1"/>
    </source>
</evidence>
<feature type="region of interest" description="Disordered" evidence="1">
    <location>
        <begin position="165"/>
        <end position="237"/>
    </location>
</feature>
<evidence type="ECO:0000313" key="4">
    <source>
        <dbReference type="Proteomes" id="UP000479000"/>
    </source>
</evidence>
<feature type="signal peptide" evidence="2">
    <location>
        <begin position="1"/>
        <end position="15"/>
    </location>
</feature>
<reference evidence="3 4" key="1">
    <citation type="submission" date="2020-02" db="EMBL/GenBank/DDBJ databases">
        <authorList>
            <person name="Ferguson B K."/>
        </authorList>
    </citation>
    <scope>NUCLEOTIDE SEQUENCE [LARGE SCALE GENOMIC DNA]</scope>
</reference>
<evidence type="ECO:0000256" key="1">
    <source>
        <dbReference type="SAM" id="MobiDB-lite"/>
    </source>
</evidence>
<evidence type="ECO:0000256" key="2">
    <source>
        <dbReference type="SAM" id="SignalP"/>
    </source>
</evidence>
<keyword evidence="2" id="KW-0732">Signal</keyword>
<dbReference type="OrthoDB" id="660555at2759"/>
<dbReference type="Proteomes" id="UP000479000">
    <property type="component" value="Unassembled WGS sequence"/>
</dbReference>
<feature type="non-terminal residue" evidence="3">
    <location>
        <position position="1"/>
    </location>
</feature>
<dbReference type="AlphaFoldDB" id="A0A6H5FUD5"/>
<name>A0A6H5FUD5_9HEMI</name>
<feature type="compositionally biased region" description="Basic and acidic residues" evidence="1">
    <location>
        <begin position="227"/>
        <end position="237"/>
    </location>
</feature>
<feature type="chain" id="PRO_5026240271" evidence="2">
    <location>
        <begin position="16"/>
        <end position="237"/>
    </location>
</feature>
<feature type="compositionally biased region" description="Low complexity" evidence="1">
    <location>
        <begin position="198"/>
        <end position="226"/>
    </location>
</feature>
<protein>
    <submittedName>
        <fullName evidence="3">Uncharacterized protein</fullName>
    </submittedName>
</protein>
<organism evidence="3 4">
    <name type="scientific">Nesidiocoris tenuis</name>
    <dbReference type="NCBI Taxonomy" id="355587"/>
    <lineage>
        <taxon>Eukaryota</taxon>
        <taxon>Metazoa</taxon>
        <taxon>Ecdysozoa</taxon>
        <taxon>Arthropoda</taxon>
        <taxon>Hexapoda</taxon>
        <taxon>Insecta</taxon>
        <taxon>Pterygota</taxon>
        <taxon>Neoptera</taxon>
        <taxon>Paraneoptera</taxon>
        <taxon>Hemiptera</taxon>
        <taxon>Heteroptera</taxon>
        <taxon>Panheteroptera</taxon>
        <taxon>Cimicomorpha</taxon>
        <taxon>Miridae</taxon>
        <taxon>Dicyphina</taxon>
        <taxon>Nesidiocoris</taxon>
    </lineage>
</organism>
<keyword evidence="4" id="KW-1185">Reference proteome</keyword>
<proteinExistence type="predicted"/>